<evidence type="ECO:0000256" key="2">
    <source>
        <dbReference type="SAM" id="SignalP"/>
    </source>
</evidence>
<comment type="caution">
    <text evidence="3">The sequence shown here is derived from an EMBL/GenBank/DDBJ whole genome shotgun (WGS) entry which is preliminary data.</text>
</comment>
<feature type="chain" id="PRO_5039647655" evidence="2">
    <location>
        <begin position="27"/>
        <end position="217"/>
    </location>
</feature>
<dbReference type="AlphaFoldDB" id="A0A100VNT3"/>
<evidence type="ECO:0000313" key="4">
    <source>
        <dbReference type="Proteomes" id="UP000069697"/>
    </source>
</evidence>
<gene>
    <name evidence="3" type="ORF">PAHA3_3337</name>
</gene>
<dbReference type="Pfam" id="PF10368">
    <property type="entry name" value="YkyA"/>
    <property type="match status" value="1"/>
</dbReference>
<reference evidence="3 4" key="1">
    <citation type="journal article" date="2016" name="Genome Announc.">
        <title>Draft Genome Sequence of Paenibacillus amylolyticus Heshi-A3, Isolated from Fermented Rice Bran in a Japanese Fermented Seafood Dish.</title>
        <authorList>
            <person name="Akuzawa S."/>
            <person name="Nagaoka J."/>
            <person name="Kanekatsu M."/>
            <person name="Kubota E."/>
            <person name="Ohtake R."/>
            <person name="Suzuki T."/>
            <person name="Kanesaki Y."/>
        </authorList>
    </citation>
    <scope>NUCLEOTIDE SEQUENCE [LARGE SCALE GENOMIC DNA]</scope>
    <source>
        <strain evidence="3 4">Heshi-A3</strain>
    </source>
</reference>
<proteinExistence type="predicted"/>
<dbReference type="PROSITE" id="PS51257">
    <property type="entry name" value="PROKAR_LIPOPROTEIN"/>
    <property type="match status" value="1"/>
</dbReference>
<feature type="signal peptide" evidence="2">
    <location>
        <begin position="1"/>
        <end position="26"/>
    </location>
</feature>
<accession>A0A100VNT3</accession>
<dbReference type="InterPro" id="IPR019454">
    <property type="entry name" value="Lipoprot_YkyA-like"/>
</dbReference>
<keyword evidence="1" id="KW-0175">Coiled coil</keyword>
<dbReference type="Gene3D" id="1.20.120.570">
    <property type="entry name" value="YkyA-like"/>
    <property type="match status" value="1"/>
</dbReference>
<organism evidence="3 4">
    <name type="scientific">Paenibacillus amylolyticus</name>
    <dbReference type="NCBI Taxonomy" id="1451"/>
    <lineage>
        <taxon>Bacteria</taxon>
        <taxon>Bacillati</taxon>
        <taxon>Bacillota</taxon>
        <taxon>Bacilli</taxon>
        <taxon>Bacillales</taxon>
        <taxon>Paenibacillaceae</taxon>
        <taxon>Paenibacillus</taxon>
    </lineage>
</organism>
<dbReference type="InterPro" id="IPR036785">
    <property type="entry name" value="YkyA-like_sf"/>
</dbReference>
<sequence>MLTSKKMALAAVSVLLILLASGCGEPQEPAANQVNQLVLSGQVIDQSLKALAGHEQEDMKLYKTILDKGKNKNSDLEALLDQAAEHIHERRTLLKQAEEAMKETNEKTVALRSSLKELSFENEETLAQAEKVLDQFEARARAFENFVASYQQSLNADEQLYGLMSESVEPNLVKIKRAIRVRNSEYAQLAEFRKQFNLQTKAFNGANAKLVQMDQAS</sequence>
<feature type="coiled-coil region" evidence="1">
    <location>
        <begin position="66"/>
        <end position="146"/>
    </location>
</feature>
<evidence type="ECO:0000256" key="1">
    <source>
        <dbReference type="SAM" id="Coils"/>
    </source>
</evidence>
<dbReference type="RefSeq" id="WP_062835624.1">
    <property type="nucleotide sequence ID" value="NZ_BCNV01000001.1"/>
</dbReference>
<evidence type="ECO:0000313" key="3">
    <source>
        <dbReference type="EMBL" id="GAS83259.1"/>
    </source>
</evidence>
<dbReference type="Proteomes" id="UP000069697">
    <property type="component" value="Unassembled WGS sequence"/>
</dbReference>
<keyword evidence="3" id="KW-0449">Lipoprotein</keyword>
<dbReference type="EMBL" id="BCNV01000001">
    <property type="protein sequence ID" value="GAS83259.1"/>
    <property type="molecule type" value="Genomic_DNA"/>
</dbReference>
<dbReference type="SUPFAM" id="SSF140423">
    <property type="entry name" value="MW0975(SA0943)-like"/>
    <property type="match status" value="1"/>
</dbReference>
<name>A0A100VNT3_PAEAM</name>
<reference evidence="4" key="2">
    <citation type="submission" date="2016-01" db="EMBL/GenBank/DDBJ databases">
        <title>Draft Genome Sequence of Paenibacillus amylolyticus Heshi-A3 that Was Isolated from Fermented Rice Bran with Aging Salted Mackerel, Which Was Named Heshiko as Traditional Fermented Seafood in Japan.</title>
        <authorList>
            <person name="Akuzawa S."/>
            <person name="Nakagawa J."/>
            <person name="Kanekatsu T."/>
            <person name="Kubota E."/>
            <person name="Ohtake R."/>
            <person name="Suzuki T."/>
            <person name="Kanesaki Y."/>
        </authorList>
    </citation>
    <scope>NUCLEOTIDE SEQUENCE [LARGE SCALE GENOMIC DNA]</scope>
    <source>
        <strain evidence="4">Heshi-A3</strain>
    </source>
</reference>
<protein>
    <submittedName>
        <fullName evidence="3">Lipoprotein</fullName>
    </submittedName>
</protein>
<keyword evidence="2" id="KW-0732">Signal</keyword>